<sequence length="357" mass="41228">MAKVADVFHLHLEEEEEEEFEEEPSQLDIDFDAETLDPSPFFASFVFEEEEETLTLAPPIFSPESNLQRSDFDDQITLTLDLFDRCPHPEALDTSDFGAFDAMTSDYLGLGLGLGFEVEEQDQEEEEEGQCMDQRDGLRAVGFFSDSETEEDPNPHHHDLCWDSLRLEEDQRDFGEDFEWEEIDGRLDQRDLLSMMVGERSRSSETDEEDELEEELVENVDWEVLLHVSNVVVEDEDYINPSEYEILFADHDSAIRGSPPAAKLVVENLPYKVLTQEDLAKNNATCAVCKDEILLEEKVRQLPCMHHYHGDCILPWLGMRNTCPVCRYELPTDDPEYERWKARRRTSHDGMASNDGR</sequence>
<dbReference type="Pfam" id="PF13639">
    <property type="entry name" value="zf-RING_2"/>
    <property type="match status" value="1"/>
</dbReference>
<organism evidence="10 11">
    <name type="scientific">Asparagus officinalis</name>
    <name type="common">Garden asparagus</name>
    <dbReference type="NCBI Taxonomy" id="4686"/>
    <lineage>
        <taxon>Eukaryota</taxon>
        <taxon>Viridiplantae</taxon>
        <taxon>Streptophyta</taxon>
        <taxon>Embryophyta</taxon>
        <taxon>Tracheophyta</taxon>
        <taxon>Spermatophyta</taxon>
        <taxon>Magnoliopsida</taxon>
        <taxon>Liliopsida</taxon>
        <taxon>Asparagales</taxon>
        <taxon>Asparagaceae</taxon>
        <taxon>Asparagoideae</taxon>
        <taxon>Asparagus</taxon>
    </lineage>
</organism>
<keyword evidence="4" id="KW-0479">Metal-binding</keyword>
<dbReference type="EC" id="2.3.2.27" evidence="2"/>
<evidence type="ECO:0000259" key="9">
    <source>
        <dbReference type="PROSITE" id="PS50089"/>
    </source>
</evidence>
<evidence type="ECO:0000256" key="8">
    <source>
        <dbReference type="PROSITE-ProRule" id="PRU00175"/>
    </source>
</evidence>
<dbReference type="InterPro" id="IPR001841">
    <property type="entry name" value="Znf_RING"/>
</dbReference>
<evidence type="ECO:0000256" key="5">
    <source>
        <dbReference type="ARBA" id="ARBA00022771"/>
    </source>
</evidence>
<dbReference type="FunFam" id="3.30.40.10:FF:000022">
    <property type="entry name" value="E3 ubiquitin-protein ligase RING1-like"/>
    <property type="match status" value="1"/>
</dbReference>
<keyword evidence="5 8" id="KW-0863">Zinc-finger</keyword>
<name>A0A5P1FEB6_ASPOF</name>
<dbReference type="InterPro" id="IPR013083">
    <property type="entry name" value="Znf_RING/FYVE/PHD"/>
</dbReference>
<dbReference type="GO" id="GO:0016567">
    <property type="term" value="P:protein ubiquitination"/>
    <property type="evidence" value="ECO:0007669"/>
    <property type="project" value="TreeGrafter"/>
</dbReference>
<dbReference type="AlphaFoldDB" id="A0A5P1FEB6"/>
<dbReference type="GO" id="GO:0005737">
    <property type="term" value="C:cytoplasm"/>
    <property type="evidence" value="ECO:0007669"/>
    <property type="project" value="TreeGrafter"/>
</dbReference>
<keyword evidence="3" id="KW-0808">Transferase</keyword>
<evidence type="ECO:0000313" key="10">
    <source>
        <dbReference type="EMBL" id="ONK76696.1"/>
    </source>
</evidence>
<proteinExistence type="predicted"/>
<reference evidence="11" key="1">
    <citation type="journal article" date="2017" name="Nat. Commun.">
        <title>The asparagus genome sheds light on the origin and evolution of a young Y chromosome.</title>
        <authorList>
            <person name="Harkess A."/>
            <person name="Zhou J."/>
            <person name="Xu C."/>
            <person name="Bowers J.E."/>
            <person name="Van der Hulst R."/>
            <person name="Ayyampalayam S."/>
            <person name="Mercati F."/>
            <person name="Riccardi P."/>
            <person name="McKain M.R."/>
            <person name="Kakrana A."/>
            <person name="Tang H."/>
            <person name="Ray J."/>
            <person name="Groenendijk J."/>
            <person name="Arikit S."/>
            <person name="Mathioni S.M."/>
            <person name="Nakano M."/>
            <person name="Shan H."/>
            <person name="Telgmann-Rauber A."/>
            <person name="Kanno A."/>
            <person name="Yue Z."/>
            <person name="Chen H."/>
            <person name="Li W."/>
            <person name="Chen Y."/>
            <person name="Xu X."/>
            <person name="Zhang Y."/>
            <person name="Luo S."/>
            <person name="Chen H."/>
            <person name="Gao J."/>
            <person name="Mao Z."/>
            <person name="Pires J.C."/>
            <person name="Luo M."/>
            <person name="Kudrna D."/>
            <person name="Wing R.A."/>
            <person name="Meyers B.C."/>
            <person name="Yi K."/>
            <person name="Kong H."/>
            <person name="Lavrijsen P."/>
            <person name="Sunseri F."/>
            <person name="Falavigna A."/>
            <person name="Ye Y."/>
            <person name="Leebens-Mack J.H."/>
            <person name="Chen G."/>
        </authorList>
    </citation>
    <scope>NUCLEOTIDE SEQUENCE [LARGE SCALE GENOMIC DNA]</scope>
    <source>
        <strain evidence="11">cv. DH0086</strain>
    </source>
</reference>
<evidence type="ECO:0000256" key="6">
    <source>
        <dbReference type="ARBA" id="ARBA00022786"/>
    </source>
</evidence>
<dbReference type="Gramene" id="ONK76696">
    <property type="protein sequence ID" value="ONK76696"/>
    <property type="gene ID" value="A4U43_C03F31170"/>
</dbReference>
<dbReference type="Proteomes" id="UP000243459">
    <property type="component" value="Chromosome 3"/>
</dbReference>
<evidence type="ECO:0000256" key="4">
    <source>
        <dbReference type="ARBA" id="ARBA00022723"/>
    </source>
</evidence>
<protein>
    <recommendedName>
        <fullName evidence="2">RING-type E3 ubiquitin transferase</fullName>
        <ecNumber evidence="2">2.3.2.27</ecNumber>
    </recommendedName>
</protein>
<dbReference type="SMART" id="SM00184">
    <property type="entry name" value="RING"/>
    <property type="match status" value="1"/>
</dbReference>
<keyword evidence="11" id="KW-1185">Reference proteome</keyword>
<keyword evidence="7" id="KW-0862">Zinc</keyword>
<dbReference type="Gene3D" id="3.30.40.10">
    <property type="entry name" value="Zinc/RING finger domain, C3HC4 (zinc finger)"/>
    <property type="match status" value="1"/>
</dbReference>
<evidence type="ECO:0000256" key="1">
    <source>
        <dbReference type="ARBA" id="ARBA00000900"/>
    </source>
</evidence>
<dbReference type="PANTHER" id="PTHR15710:SF108">
    <property type="entry name" value="OS03G0286100 PROTEIN"/>
    <property type="match status" value="1"/>
</dbReference>
<evidence type="ECO:0000256" key="2">
    <source>
        <dbReference type="ARBA" id="ARBA00012483"/>
    </source>
</evidence>
<dbReference type="SUPFAM" id="SSF57850">
    <property type="entry name" value="RING/U-box"/>
    <property type="match status" value="1"/>
</dbReference>
<dbReference type="PANTHER" id="PTHR15710">
    <property type="entry name" value="E3 UBIQUITIN-PROTEIN LIGASE PRAJA"/>
    <property type="match status" value="1"/>
</dbReference>
<accession>A0A5P1FEB6</accession>
<evidence type="ECO:0000256" key="7">
    <source>
        <dbReference type="ARBA" id="ARBA00022833"/>
    </source>
</evidence>
<keyword evidence="6" id="KW-0833">Ubl conjugation pathway</keyword>
<feature type="domain" description="RING-type" evidence="9">
    <location>
        <begin position="286"/>
        <end position="327"/>
    </location>
</feature>
<comment type="catalytic activity">
    <reaction evidence="1">
        <text>S-ubiquitinyl-[E2 ubiquitin-conjugating enzyme]-L-cysteine + [acceptor protein]-L-lysine = [E2 ubiquitin-conjugating enzyme]-L-cysteine + N(6)-ubiquitinyl-[acceptor protein]-L-lysine.</text>
        <dbReference type="EC" id="2.3.2.27"/>
    </reaction>
</comment>
<dbReference type="EMBL" id="CM007383">
    <property type="protein sequence ID" value="ONK76696.1"/>
    <property type="molecule type" value="Genomic_DNA"/>
</dbReference>
<dbReference type="PROSITE" id="PS50089">
    <property type="entry name" value="ZF_RING_2"/>
    <property type="match status" value="1"/>
</dbReference>
<dbReference type="GO" id="GO:0061630">
    <property type="term" value="F:ubiquitin protein ligase activity"/>
    <property type="evidence" value="ECO:0007669"/>
    <property type="project" value="UniProtKB-EC"/>
</dbReference>
<dbReference type="GO" id="GO:0008270">
    <property type="term" value="F:zinc ion binding"/>
    <property type="evidence" value="ECO:0007669"/>
    <property type="project" value="UniProtKB-KW"/>
</dbReference>
<evidence type="ECO:0000256" key="3">
    <source>
        <dbReference type="ARBA" id="ARBA00022679"/>
    </source>
</evidence>
<gene>
    <name evidence="10" type="ORF">A4U43_C03F31170</name>
</gene>
<evidence type="ECO:0000313" key="11">
    <source>
        <dbReference type="Proteomes" id="UP000243459"/>
    </source>
</evidence>